<dbReference type="EMBL" id="SRXV01000001">
    <property type="protein sequence ID" value="TGY93932.1"/>
    <property type="molecule type" value="Genomic_DNA"/>
</dbReference>
<organism evidence="1 2">
    <name type="scientific">Marinicauda pacifica</name>
    <dbReference type="NCBI Taxonomy" id="1133559"/>
    <lineage>
        <taxon>Bacteria</taxon>
        <taxon>Pseudomonadati</taxon>
        <taxon>Pseudomonadota</taxon>
        <taxon>Alphaproteobacteria</taxon>
        <taxon>Maricaulales</taxon>
        <taxon>Maricaulaceae</taxon>
        <taxon>Marinicauda</taxon>
    </lineage>
</organism>
<dbReference type="InterPro" id="IPR009964">
    <property type="entry name" value="DUF1491"/>
</dbReference>
<dbReference type="Gene3D" id="3.40.1530.20">
    <property type="entry name" value="Protein of unknown function (DUF1491)"/>
    <property type="match status" value="1"/>
</dbReference>
<dbReference type="Proteomes" id="UP000305451">
    <property type="component" value="Unassembled WGS sequence"/>
</dbReference>
<accession>A0A4S2HEA5</accession>
<comment type="caution">
    <text evidence="1">The sequence shown here is derived from an EMBL/GenBank/DDBJ whole genome shotgun (WGS) entry which is preliminary data.</text>
</comment>
<evidence type="ECO:0000313" key="1">
    <source>
        <dbReference type="EMBL" id="TGY93932.1"/>
    </source>
</evidence>
<dbReference type="Pfam" id="PF07372">
    <property type="entry name" value="DUF1491"/>
    <property type="match status" value="1"/>
</dbReference>
<evidence type="ECO:0000313" key="2">
    <source>
        <dbReference type="Proteomes" id="UP000305451"/>
    </source>
</evidence>
<protein>
    <submittedName>
        <fullName evidence="1">DUF1491 family protein</fullName>
    </submittedName>
</protein>
<gene>
    <name evidence="1" type="ORF">E5162_01195</name>
</gene>
<sequence>MNELKTQFWVDALRWRAEGAGASVYVAQRGDPDAGAVLVKVSMPDRTAHLFVPVTDFSGQRVWSQPLGEGPLAEVRADDYARRRLEDDPDLWVVEVEDRYGRHFLTEPLEKS</sequence>
<dbReference type="RefSeq" id="WP_135943127.1">
    <property type="nucleotide sequence ID" value="NZ_BMEI01000001.1"/>
</dbReference>
<reference evidence="1 2" key="1">
    <citation type="journal article" date="2013" name="Int. J. Syst. Evol. Microbiol.">
        <title>Marinicauda pacifica gen. nov., sp. nov., a prosthecate alphaproteobacterium of the family Hyphomonadaceae isolated from deep seawater.</title>
        <authorList>
            <person name="Zhang X.Y."/>
            <person name="Li G.W."/>
            <person name="Wang C.S."/>
            <person name="Zhang Y.J."/>
            <person name="Xu X.W."/>
            <person name="Li H."/>
            <person name="Liu A."/>
            <person name="Liu C."/>
            <person name="Xie B.B."/>
            <person name="Qin Q.L."/>
            <person name="Xu Z."/>
            <person name="Chen X.L."/>
            <person name="Zhou B.C."/>
            <person name="Zhang Y.Z."/>
        </authorList>
    </citation>
    <scope>NUCLEOTIDE SEQUENCE [LARGE SCALE GENOMIC DNA]</scope>
    <source>
        <strain evidence="1 2">P-1 km-3</strain>
    </source>
</reference>
<keyword evidence="2" id="KW-1185">Reference proteome</keyword>
<name>A0A4S2HEA5_9PROT</name>
<dbReference type="OrthoDB" id="9809136at2"/>
<proteinExistence type="predicted"/>
<dbReference type="AlphaFoldDB" id="A0A4S2HEA5"/>